<evidence type="ECO:0000313" key="2">
    <source>
        <dbReference type="Proteomes" id="UP000788262"/>
    </source>
</evidence>
<keyword evidence="2" id="KW-1185">Reference proteome</keyword>
<evidence type="ECO:0008006" key="3">
    <source>
        <dbReference type="Google" id="ProtNLM"/>
    </source>
</evidence>
<accession>A0ABS2VTB7</accession>
<protein>
    <recommendedName>
        <fullName evidence="3">Tn3 transposase DDE domain-containing protein</fullName>
    </recommendedName>
</protein>
<organism evidence="1 2">
    <name type="scientific">Streptomyces actuosus</name>
    <dbReference type="NCBI Taxonomy" id="1885"/>
    <lineage>
        <taxon>Bacteria</taxon>
        <taxon>Bacillati</taxon>
        <taxon>Actinomycetota</taxon>
        <taxon>Actinomycetes</taxon>
        <taxon>Kitasatosporales</taxon>
        <taxon>Streptomycetaceae</taxon>
        <taxon>Streptomyces</taxon>
    </lineage>
</organism>
<dbReference type="RefSeq" id="WP_205384453.1">
    <property type="nucleotide sequence ID" value="NZ_JAFFZS010000015.1"/>
</dbReference>
<comment type="caution">
    <text evidence="1">The sequence shown here is derived from an EMBL/GenBank/DDBJ whole genome shotgun (WGS) entry which is preliminary data.</text>
</comment>
<gene>
    <name evidence="1" type="ORF">JS756_19785</name>
</gene>
<proteinExistence type="predicted"/>
<name>A0ABS2VTB7_STRAS</name>
<sequence length="64" mass="7096">MIFHRNSPVEHAGETDLHAAASWNLLVALAGIWHDHPEFPADAALETFDFDCESPLSTTKHCHS</sequence>
<evidence type="ECO:0000313" key="1">
    <source>
        <dbReference type="EMBL" id="MBN0046304.1"/>
    </source>
</evidence>
<dbReference type="Proteomes" id="UP000788262">
    <property type="component" value="Unassembled WGS sequence"/>
</dbReference>
<dbReference type="EMBL" id="JAFFZS010000015">
    <property type="protein sequence ID" value="MBN0046304.1"/>
    <property type="molecule type" value="Genomic_DNA"/>
</dbReference>
<reference evidence="1 2" key="1">
    <citation type="submission" date="2021-02" db="EMBL/GenBank/DDBJ databases">
        <title>Whole genome sequencing of Streptomyces actuosus VRA1.</title>
        <authorList>
            <person name="Sen G."/>
            <person name="Sen A."/>
        </authorList>
    </citation>
    <scope>NUCLEOTIDE SEQUENCE [LARGE SCALE GENOMIC DNA]</scope>
    <source>
        <strain evidence="1 2">VRA1</strain>
    </source>
</reference>